<organism evidence="6 7">
    <name type="scientific">Adiantum capillus-veneris</name>
    <name type="common">Maidenhair fern</name>
    <dbReference type="NCBI Taxonomy" id="13818"/>
    <lineage>
        <taxon>Eukaryota</taxon>
        <taxon>Viridiplantae</taxon>
        <taxon>Streptophyta</taxon>
        <taxon>Embryophyta</taxon>
        <taxon>Tracheophyta</taxon>
        <taxon>Polypodiopsida</taxon>
        <taxon>Polypodiidae</taxon>
        <taxon>Polypodiales</taxon>
        <taxon>Pteridineae</taxon>
        <taxon>Pteridaceae</taxon>
        <taxon>Vittarioideae</taxon>
        <taxon>Adiantum</taxon>
    </lineage>
</organism>
<dbReference type="PANTHER" id="PTHR10693">
    <property type="entry name" value="RAS GTPASE-ACTIVATING PROTEIN-BINDING PROTEIN"/>
    <property type="match status" value="1"/>
</dbReference>
<dbReference type="InterPro" id="IPR018222">
    <property type="entry name" value="Nuclear_transport_factor_2_euk"/>
</dbReference>
<dbReference type="AlphaFoldDB" id="A0A9D4Z691"/>
<evidence type="ECO:0000256" key="3">
    <source>
        <dbReference type="SAM" id="MobiDB-lite"/>
    </source>
</evidence>
<evidence type="ECO:0000313" key="7">
    <source>
        <dbReference type="Proteomes" id="UP000886520"/>
    </source>
</evidence>
<evidence type="ECO:0000259" key="5">
    <source>
        <dbReference type="PROSITE" id="PS50177"/>
    </source>
</evidence>
<feature type="region of interest" description="Disordered" evidence="3">
    <location>
        <begin position="438"/>
        <end position="460"/>
    </location>
</feature>
<dbReference type="CDD" id="cd00590">
    <property type="entry name" value="RRM_SF"/>
    <property type="match status" value="1"/>
</dbReference>
<evidence type="ECO:0000259" key="4">
    <source>
        <dbReference type="PROSITE" id="PS50102"/>
    </source>
</evidence>
<dbReference type="InterPro" id="IPR012677">
    <property type="entry name" value="Nucleotide-bd_a/b_plait_sf"/>
</dbReference>
<feature type="region of interest" description="Disordered" evidence="3">
    <location>
        <begin position="171"/>
        <end position="205"/>
    </location>
</feature>
<evidence type="ECO:0000313" key="6">
    <source>
        <dbReference type="EMBL" id="KAI5063953.1"/>
    </source>
</evidence>
<dbReference type="InterPro" id="IPR039539">
    <property type="entry name" value="Ras_GTPase_bind_prot"/>
</dbReference>
<sequence>MANQHAAPITSAPASLVGNAFVNRYYKIIHQTPHLGYRFYMEESKITRAEPLPETTVEPATTLSGINDKIMSWDYHAMRTEIITVDSQESLAGRVLVMVTGALYNAGGLRRMFVQTFVLVPQEKRYYIYNDMFRFLDGGAKSNASQVAINNASVHDSPLNTPLDQGIKEAASLPQPSERSDIAMNSNVNSSEYSEPAAEDHKELPPLQTQVSDTLAGTVVENSTAAENIAQGQAEALESKSREYPEALVESNMEVPKKSYASILRLQKESVKATNLVTSTSNASKVISTHVERSASSGASQAVPAAPQPALGGRFQSTEHMEEMTVAESEGDGRSVYVKSLPLNVTVADLEQEFSKFGLLKPGGINLRNQRIGVCYAFIEFLEASSAQSATEASPINMNGRQVYIEEKRIFPSRGGRGRPPYLGRGYQNDGLRGRSFYGNGRGISRGQMESERDFGPGRGRGMTANRGGYGGGNFNMANTFRRQDSQNGGTFRPIRRPGNQMGRNGPLARNGIIVAAA</sequence>
<dbReference type="SUPFAM" id="SSF54427">
    <property type="entry name" value="NTF2-like"/>
    <property type="match status" value="1"/>
</dbReference>
<dbReference type="GO" id="GO:1990904">
    <property type="term" value="C:ribonucleoprotein complex"/>
    <property type="evidence" value="ECO:0007669"/>
    <property type="project" value="TreeGrafter"/>
</dbReference>
<dbReference type="CDD" id="cd00780">
    <property type="entry name" value="NTF2"/>
    <property type="match status" value="1"/>
</dbReference>
<feature type="compositionally biased region" description="Polar residues" evidence="3">
    <location>
        <begin position="183"/>
        <end position="193"/>
    </location>
</feature>
<dbReference type="InterPro" id="IPR035979">
    <property type="entry name" value="RBD_domain_sf"/>
</dbReference>
<dbReference type="EMBL" id="JABFUD020000020">
    <property type="protein sequence ID" value="KAI5063953.1"/>
    <property type="molecule type" value="Genomic_DNA"/>
</dbReference>
<reference evidence="6" key="1">
    <citation type="submission" date="2021-01" db="EMBL/GenBank/DDBJ databases">
        <title>Adiantum capillus-veneris genome.</title>
        <authorList>
            <person name="Fang Y."/>
            <person name="Liao Q."/>
        </authorList>
    </citation>
    <scope>NUCLEOTIDE SEQUENCE</scope>
    <source>
        <strain evidence="6">H3</strain>
        <tissue evidence="6">Leaf</tissue>
    </source>
</reference>
<accession>A0A9D4Z691</accession>
<proteinExistence type="predicted"/>
<comment type="caution">
    <text evidence="6">The sequence shown here is derived from an EMBL/GenBank/DDBJ whole genome shotgun (WGS) entry which is preliminary data.</text>
</comment>
<dbReference type="SUPFAM" id="SSF54928">
    <property type="entry name" value="RNA-binding domain, RBD"/>
    <property type="match status" value="1"/>
</dbReference>
<feature type="domain" description="RRM" evidence="4">
    <location>
        <begin position="334"/>
        <end position="410"/>
    </location>
</feature>
<dbReference type="GO" id="GO:0005829">
    <property type="term" value="C:cytosol"/>
    <property type="evidence" value="ECO:0007669"/>
    <property type="project" value="TreeGrafter"/>
</dbReference>
<dbReference type="Gene3D" id="3.10.450.50">
    <property type="match status" value="1"/>
</dbReference>
<dbReference type="Proteomes" id="UP000886520">
    <property type="component" value="Chromosome 20"/>
</dbReference>
<dbReference type="Gene3D" id="3.30.70.330">
    <property type="match status" value="1"/>
</dbReference>
<dbReference type="InterPro" id="IPR032710">
    <property type="entry name" value="NTF2-like_dom_sf"/>
</dbReference>
<protein>
    <recommendedName>
        <fullName evidence="8">G3BP-like protein</fullName>
    </recommendedName>
</protein>
<dbReference type="FunFam" id="3.10.450.50:FF:000003">
    <property type="entry name" value="Nuclear transport factor 2 family protein"/>
    <property type="match status" value="1"/>
</dbReference>
<dbReference type="Pfam" id="PF00076">
    <property type="entry name" value="RRM_1"/>
    <property type="match status" value="1"/>
</dbReference>
<dbReference type="OrthoDB" id="339151at2759"/>
<keyword evidence="1 2" id="KW-0694">RNA-binding</keyword>
<dbReference type="PANTHER" id="PTHR10693:SF20">
    <property type="entry name" value="AT27578P"/>
    <property type="match status" value="1"/>
</dbReference>
<evidence type="ECO:0008006" key="8">
    <source>
        <dbReference type="Google" id="ProtNLM"/>
    </source>
</evidence>
<dbReference type="InterPro" id="IPR000504">
    <property type="entry name" value="RRM_dom"/>
</dbReference>
<evidence type="ECO:0000256" key="1">
    <source>
        <dbReference type="ARBA" id="ARBA00022884"/>
    </source>
</evidence>
<dbReference type="SMART" id="SM00360">
    <property type="entry name" value="RRM"/>
    <property type="match status" value="1"/>
</dbReference>
<dbReference type="Pfam" id="PF02136">
    <property type="entry name" value="NTF2"/>
    <property type="match status" value="1"/>
</dbReference>
<keyword evidence="7" id="KW-1185">Reference proteome</keyword>
<feature type="domain" description="NTF2" evidence="5">
    <location>
        <begin position="17"/>
        <end position="135"/>
    </location>
</feature>
<dbReference type="GO" id="GO:0003729">
    <property type="term" value="F:mRNA binding"/>
    <property type="evidence" value="ECO:0007669"/>
    <property type="project" value="TreeGrafter"/>
</dbReference>
<evidence type="ECO:0000256" key="2">
    <source>
        <dbReference type="PROSITE-ProRule" id="PRU00176"/>
    </source>
</evidence>
<feature type="region of interest" description="Disordered" evidence="3">
    <location>
        <begin position="482"/>
        <end position="507"/>
    </location>
</feature>
<dbReference type="InterPro" id="IPR002075">
    <property type="entry name" value="NTF2_dom"/>
</dbReference>
<gene>
    <name evidence="6" type="ORF">GOP47_0020623</name>
</gene>
<name>A0A9D4Z691_ADICA</name>
<dbReference type="PROSITE" id="PS50102">
    <property type="entry name" value="RRM"/>
    <property type="match status" value="1"/>
</dbReference>
<dbReference type="PROSITE" id="PS50177">
    <property type="entry name" value="NTF2_DOMAIN"/>
    <property type="match status" value="1"/>
</dbReference>